<evidence type="ECO:0000313" key="5">
    <source>
        <dbReference type="Proteomes" id="UP000281192"/>
    </source>
</evidence>
<accession>A0A2N5CM90</accession>
<dbReference type="InterPro" id="IPR006311">
    <property type="entry name" value="TAT_signal"/>
</dbReference>
<keyword evidence="5" id="KW-1185">Reference proteome</keyword>
<protein>
    <submittedName>
        <fullName evidence="3">Xanthine dehydrogenase family protein molybdopterin-binding subunit</fullName>
    </submittedName>
</protein>
<dbReference type="GO" id="GO:0016491">
    <property type="term" value="F:oxidoreductase activity"/>
    <property type="evidence" value="ECO:0007669"/>
    <property type="project" value="InterPro"/>
</dbReference>
<dbReference type="KEGG" id="cfh:C1707_18320"/>
<reference evidence="3 4" key="1">
    <citation type="submission" date="2017-12" db="EMBL/GenBank/DDBJ databases">
        <title>The genome sequence of Caulobacter flavus CGMCC1 15093.</title>
        <authorList>
            <person name="Gao J."/>
            <person name="Mao X."/>
            <person name="Sun J."/>
        </authorList>
    </citation>
    <scope>NUCLEOTIDE SEQUENCE [LARGE SCALE GENOMIC DNA]</scope>
    <source>
        <strain evidence="3 4">CGMCC1 15093</strain>
    </source>
</reference>
<dbReference type="Pfam" id="PF20256">
    <property type="entry name" value="MoCoBD_2"/>
    <property type="match status" value="2"/>
</dbReference>
<evidence type="ECO:0000313" key="3">
    <source>
        <dbReference type="EMBL" id="PLR07031.1"/>
    </source>
</evidence>
<dbReference type="PROSITE" id="PS51318">
    <property type="entry name" value="TAT"/>
    <property type="match status" value="1"/>
</dbReference>
<dbReference type="EMBL" id="CP026100">
    <property type="protein sequence ID" value="AYV49646.1"/>
    <property type="molecule type" value="Genomic_DNA"/>
</dbReference>
<dbReference type="RefSeq" id="WP_101715498.1">
    <property type="nucleotide sequence ID" value="NZ_CP026100.1"/>
</dbReference>
<dbReference type="InterPro" id="IPR037165">
    <property type="entry name" value="AldOxase/xan_DH_Mopterin-bd_sf"/>
</dbReference>
<gene>
    <name evidence="2" type="ORF">C1707_18320</name>
    <name evidence="3" type="ORF">CFHF_24230</name>
</gene>
<name>A0A2N5CM90_9CAUL</name>
<dbReference type="InterPro" id="IPR000674">
    <property type="entry name" value="Ald_Oxase/Xan_DH_a/b"/>
</dbReference>
<dbReference type="Proteomes" id="UP000281192">
    <property type="component" value="Chromosome"/>
</dbReference>
<evidence type="ECO:0000259" key="1">
    <source>
        <dbReference type="SMART" id="SM01008"/>
    </source>
</evidence>
<dbReference type="InterPro" id="IPR046867">
    <property type="entry name" value="AldOxase/xan_DH_MoCoBD2"/>
</dbReference>
<dbReference type="Gene3D" id="3.30.365.10">
    <property type="entry name" value="Aldehyde oxidase/xanthine dehydrogenase, molybdopterin binding domain"/>
    <property type="match status" value="4"/>
</dbReference>
<dbReference type="SMART" id="SM01008">
    <property type="entry name" value="Ald_Xan_dh_C"/>
    <property type="match status" value="1"/>
</dbReference>
<dbReference type="EMBL" id="PJRQ01000048">
    <property type="protein sequence ID" value="PLR07031.1"/>
    <property type="molecule type" value="Genomic_DNA"/>
</dbReference>
<dbReference type="PANTHER" id="PTHR47495:SF3">
    <property type="entry name" value="BLR6219 PROTEIN"/>
    <property type="match status" value="1"/>
</dbReference>
<dbReference type="PIRSF" id="PIRSF036389">
    <property type="entry name" value="IOR_B"/>
    <property type="match status" value="1"/>
</dbReference>
<evidence type="ECO:0000313" key="2">
    <source>
        <dbReference type="EMBL" id="AYV49646.1"/>
    </source>
</evidence>
<reference evidence="2 5" key="2">
    <citation type="submission" date="2018-01" db="EMBL/GenBank/DDBJ databases">
        <title>Complete genome sequence of Caulobacter flavus RHGG3.</title>
        <authorList>
            <person name="Yang E."/>
        </authorList>
    </citation>
    <scope>NUCLEOTIDE SEQUENCE [LARGE SCALE GENOMIC DNA]</scope>
    <source>
        <strain evidence="2 5">RHGG3</strain>
    </source>
</reference>
<dbReference type="Pfam" id="PF02738">
    <property type="entry name" value="MoCoBD_1"/>
    <property type="match status" value="1"/>
</dbReference>
<dbReference type="OrthoDB" id="9767994at2"/>
<dbReference type="InterPro" id="IPR008274">
    <property type="entry name" value="AldOxase/xan_DH_MoCoBD1"/>
</dbReference>
<sequence>MNAPVLSRRLFLAASSAAGGGLLLSFGLESQARAAGPATLGAYLKLSPDGKATIASKIPEVGQGMRTALPMIIAEELDVAWEDVIVEQALADTKIYGRQVAGGSMATTLEWDGMRRVGAAGRWMLIQAASARLNVPASELSTEPGRVVHAASGRKLGYGELAQAAAAVAPPDLKTLVLKDPKTFRIIGKSHVQTDTDAIVTGKPLFGVDVRLPGMVYATYLKAPTYGAKVASADLAAAKAVKGVRDAFVVEGGTALDGLLPGVAVVASSWWAARRGRNALDAAWADHPTSAQSTASLAARAAELAKGPPQRVARADGDVAAALKGAAKVVEAAYDYPFIAHAPLEPQNCTARVKDGKVEIWAPTQNPEPGRALVARTLNVPPENVTIHLVRCGGGFGRRLINDYMVEAAFIASKVDAPVQLIWTREDDIQHDFYRPGGWHNFTAGLDAKGDLVAWRDHFVSFGEGETFVRSGGMNSTQFPAGAVANYQHDVSVMPLGVPTGPLRAPGNNAFGFVIQSFTDEVALAAKADPVEFRRKLLGEPRLIGPEGQNDSFHTGRMRGVLDLVAEKSGWGRKPTKGRGLGVACHFSHLGYVAVVMEVSVAKGKVKVEKVWVAADVGRQIINPSGADHQVQGSILDAIGSTLHQKITFENGAAVESNFGDFPLLRMSQTPPIEVHYLLSDNRPTGLGEPVLPPAPAALCNAIFAATGKRIRSLPVGDQLA</sequence>
<dbReference type="InterPro" id="IPR012368">
    <property type="entry name" value="OxRdtase_Mopterin-bd_su_IorB"/>
</dbReference>
<feature type="domain" description="Aldehyde oxidase/xanthine dehydrogenase a/b hammerhead" evidence="1">
    <location>
        <begin position="201"/>
        <end position="288"/>
    </location>
</feature>
<proteinExistence type="predicted"/>
<dbReference type="PANTHER" id="PTHR47495">
    <property type="entry name" value="ALDEHYDE DEHYDROGENASE"/>
    <property type="match status" value="1"/>
</dbReference>
<dbReference type="Proteomes" id="UP000234483">
    <property type="component" value="Unassembled WGS sequence"/>
</dbReference>
<evidence type="ECO:0000313" key="4">
    <source>
        <dbReference type="Proteomes" id="UP000234483"/>
    </source>
</evidence>
<dbReference type="Gene3D" id="3.90.1170.50">
    <property type="entry name" value="Aldehyde oxidase/xanthine dehydrogenase, a/b hammerhead"/>
    <property type="match status" value="1"/>
</dbReference>
<organism evidence="3 4">
    <name type="scientific">Caulobacter flavus</name>
    <dbReference type="NCBI Taxonomy" id="1679497"/>
    <lineage>
        <taxon>Bacteria</taxon>
        <taxon>Pseudomonadati</taxon>
        <taxon>Pseudomonadota</taxon>
        <taxon>Alphaproteobacteria</taxon>
        <taxon>Caulobacterales</taxon>
        <taxon>Caulobacteraceae</taxon>
        <taxon>Caulobacter</taxon>
    </lineage>
</organism>
<dbReference type="AlphaFoldDB" id="A0A2N5CM90"/>
<dbReference type="SUPFAM" id="SSF56003">
    <property type="entry name" value="Molybdenum cofactor-binding domain"/>
    <property type="match status" value="2"/>
</dbReference>
<dbReference type="InterPro" id="IPR052516">
    <property type="entry name" value="N-heterocyclic_Hydroxylase"/>
</dbReference>